<reference evidence="15 16" key="1">
    <citation type="submission" date="2017-08" db="EMBL/GenBank/DDBJ databases">
        <title>WGS of Clinical strains of the CDC Group NO-1 linked to zoonotic infections in humans.</title>
        <authorList>
            <person name="Bernier A.-M."/>
            <person name="Bernard K."/>
        </authorList>
    </citation>
    <scope>NUCLEOTIDE SEQUENCE [LARGE SCALE GENOMIC DNA]</scope>
    <source>
        <strain evidence="15 16">NML03-0146</strain>
    </source>
</reference>
<keyword evidence="7" id="KW-0479">Metal-binding</keyword>
<feature type="transmembrane region" description="Helical" evidence="13">
    <location>
        <begin position="125"/>
        <end position="144"/>
    </location>
</feature>
<keyword evidence="8" id="KW-0378">Hydrolase</keyword>
<comment type="subcellular location">
    <subcellularLocation>
        <location evidence="2">Cell membrane</location>
        <topology evidence="2">Multi-pass membrane protein</topology>
    </subcellularLocation>
</comment>
<dbReference type="PANTHER" id="PTHR35864:SF1">
    <property type="entry name" value="ZINC METALLOPROTEASE YWHC-RELATED"/>
    <property type="match status" value="1"/>
</dbReference>
<evidence type="ECO:0000256" key="10">
    <source>
        <dbReference type="ARBA" id="ARBA00022989"/>
    </source>
</evidence>
<comment type="cofactor">
    <cofactor evidence="1">
        <name>Zn(2+)</name>
        <dbReference type="ChEBI" id="CHEBI:29105"/>
    </cofactor>
</comment>
<sequence>MALPVLLAITIHEAAHAYVARRLGDPTAALLGRVTLNPFKHIDPFGTVLLPLLLLFASQGALMFGYAKPVPVNTRKLRNPRYDMVWVALAGPLSNLLQAVLWTLLLAVLLWLGQQGLFEPFFARMAWAGIMVNLVLAALNLFPLPPLDGGRIAVGLLPARPAHYLARLEPLGFFIVLGLLWLNLLDRYWLYPLLEAGLQVLLQPLQWLGLPLP</sequence>
<dbReference type="InterPro" id="IPR008915">
    <property type="entry name" value="Peptidase_M50"/>
</dbReference>
<dbReference type="InterPro" id="IPR052348">
    <property type="entry name" value="Metallopeptidase_M50B"/>
</dbReference>
<evidence type="ECO:0000256" key="1">
    <source>
        <dbReference type="ARBA" id="ARBA00001947"/>
    </source>
</evidence>
<keyword evidence="5 15" id="KW-0645">Protease</keyword>
<keyword evidence="12 13" id="KW-0472">Membrane</keyword>
<accession>A0A2A2AAR6</accession>
<dbReference type="GO" id="GO:0046872">
    <property type="term" value="F:metal ion binding"/>
    <property type="evidence" value="ECO:0007669"/>
    <property type="project" value="UniProtKB-KW"/>
</dbReference>
<feature type="domain" description="Peptidase M50" evidence="14">
    <location>
        <begin position="125"/>
        <end position="161"/>
    </location>
</feature>
<dbReference type="GO" id="GO:0008237">
    <property type="term" value="F:metallopeptidase activity"/>
    <property type="evidence" value="ECO:0007669"/>
    <property type="project" value="UniProtKB-KW"/>
</dbReference>
<evidence type="ECO:0000256" key="3">
    <source>
        <dbReference type="ARBA" id="ARBA00007931"/>
    </source>
</evidence>
<keyword evidence="4" id="KW-1003">Cell membrane</keyword>
<name>A0A2A2AAR6_9BURK</name>
<evidence type="ECO:0000259" key="14">
    <source>
        <dbReference type="Pfam" id="PF02163"/>
    </source>
</evidence>
<feature type="transmembrane region" description="Helical" evidence="13">
    <location>
        <begin position="41"/>
        <end position="64"/>
    </location>
</feature>
<feature type="transmembrane region" description="Helical" evidence="13">
    <location>
        <begin position="164"/>
        <end position="182"/>
    </location>
</feature>
<keyword evidence="11" id="KW-0482">Metalloprotease</keyword>
<feature type="domain" description="Peptidase M50" evidence="14">
    <location>
        <begin position="2"/>
        <end position="110"/>
    </location>
</feature>
<dbReference type="GO" id="GO:0006508">
    <property type="term" value="P:proteolysis"/>
    <property type="evidence" value="ECO:0007669"/>
    <property type="project" value="UniProtKB-KW"/>
</dbReference>
<dbReference type="InterPro" id="IPR044537">
    <property type="entry name" value="Rip2-like"/>
</dbReference>
<keyword evidence="10 13" id="KW-1133">Transmembrane helix</keyword>
<dbReference type="GO" id="GO:0005886">
    <property type="term" value="C:plasma membrane"/>
    <property type="evidence" value="ECO:0007669"/>
    <property type="project" value="UniProtKB-SubCell"/>
</dbReference>
<evidence type="ECO:0000256" key="2">
    <source>
        <dbReference type="ARBA" id="ARBA00004651"/>
    </source>
</evidence>
<comment type="similarity">
    <text evidence="3">Belongs to the peptidase M50B family.</text>
</comment>
<keyword evidence="9" id="KW-0862">Zinc</keyword>
<evidence type="ECO:0000256" key="5">
    <source>
        <dbReference type="ARBA" id="ARBA00022670"/>
    </source>
</evidence>
<evidence type="ECO:0000313" key="15">
    <source>
        <dbReference type="EMBL" id="PAT34867.1"/>
    </source>
</evidence>
<proteinExistence type="inferred from homology"/>
<comment type="caution">
    <text evidence="15">The sequence shown here is derived from an EMBL/GenBank/DDBJ whole genome shotgun (WGS) entry which is preliminary data.</text>
</comment>
<gene>
    <name evidence="15" type="ORF">CK620_06795</name>
</gene>
<dbReference type="Pfam" id="PF02163">
    <property type="entry name" value="Peptidase_M50"/>
    <property type="match status" value="2"/>
</dbReference>
<dbReference type="EMBL" id="NSJF01000003">
    <property type="protein sequence ID" value="PAT34867.1"/>
    <property type="molecule type" value="Genomic_DNA"/>
</dbReference>
<evidence type="ECO:0000256" key="8">
    <source>
        <dbReference type="ARBA" id="ARBA00022801"/>
    </source>
</evidence>
<dbReference type="Proteomes" id="UP000217999">
    <property type="component" value="Unassembled WGS sequence"/>
</dbReference>
<keyword evidence="6 13" id="KW-0812">Transmembrane</keyword>
<dbReference type="AlphaFoldDB" id="A0A2A2AAR6"/>
<dbReference type="PANTHER" id="PTHR35864">
    <property type="entry name" value="ZINC METALLOPROTEASE MJ0611-RELATED"/>
    <property type="match status" value="1"/>
</dbReference>
<evidence type="ECO:0000256" key="12">
    <source>
        <dbReference type="ARBA" id="ARBA00023136"/>
    </source>
</evidence>
<feature type="transmembrane region" description="Helical" evidence="13">
    <location>
        <begin position="85"/>
        <end position="113"/>
    </location>
</feature>
<evidence type="ECO:0000313" key="16">
    <source>
        <dbReference type="Proteomes" id="UP000217999"/>
    </source>
</evidence>
<evidence type="ECO:0000256" key="4">
    <source>
        <dbReference type="ARBA" id="ARBA00022475"/>
    </source>
</evidence>
<organism evidence="15 16">
    <name type="scientific">Vandammella animalimorsus</name>
    <dbReference type="NCBI Taxonomy" id="2029117"/>
    <lineage>
        <taxon>Bacteria</taxon>
        <taxon>Pseudomonadati</taxon>
        <taxon>Pseudomonadota</taxon>
        <taxon>Betaproteobacteria</taxon>
        <taxon>Burkholderiales</taxon>
        <taxon>Comamonadaceae</taxon>
        <taxon>Vandammella</taxon>
    </lineage>
</organism>
<evidence type="ECO:0000256" key="13">
    <source>
        <dbReference type="SAM" id="Phobius"/>
    </source>
</evidence>
<protein>
    <submittedName>
        <fullName evidence="15">Site-2 protease family protein</fullName>
    </submittedName>
</protein>
<evidence type="ECO:0000256" key="6">
    <source>
        <dbReference type="ARBA" id="ARBA00022692"/>
    </source>
</evidence>
<evidence type="ECO:0000256" key="11">
    <source>
        <dbReference type="ARBA" id="ARBA00023049"/>
    </source>
</evidence>
<dbReference type="CDD" id="cd06158">
    <property type="entry name" value="S2P-M50_like_1"/>
    <property type="match status" value="1"/>
</dbReference>
<evidence type="ECO:0000256" key="9">
    <source>
        <dbReference type="ARBA" id="ARBA00022833"/>
    </source>
</evidence>
<evidence type="ECO:0000256" key="7">
    <source>
        <dbReference type="ARBA" id="ARBA00022723"/>
    </source>
</evidence>